<dbReference type="PROSITE" id="PS50109">
    <property type="entry name" value="HIS_KIN"/>
    <property type="match status" value="1"/>
</dbReference>
<dbReference type="EC" id="2.7.13.3" evidence="3"/>
<keyword evidence="7 14" id="KW-0812">Transmembrane</keyword>
<dbReference type="PRINTS" id="PR00344">
    <property type="entry name" value="BCTRLSENSOR"/>
</dbReference>
<dbReference type="EMBL" id="JACDXX010000004">
    <property type="protein sequence ID" value="MCB5409543.1"/>
    <property type="molecule type" value="Genomic_DNA"/>
</dbReference>
<dbReference type="SMART" id="SM00387">
    <property type="entry name" value="HATPase_c"/>
    <property type="match status" value="1"/>
</dbReference>
<dbReference type="Pfam" id="PF02743">
    <property type="entry name" value="dCache_1"/>
    <property type="match status" value="1"/>
</dbReference>
<dbReference type="InterPro" id="IPR036890">
    <property type="entry name" value="HATPase_C_sf"/>
</dbReference>
<protein>
    <recommendedName>
        <fullName evidence="3">histidine kinase</fullName>
        <ecNumber evidence="3">2.7.13.3</ecNumber>
    </recommendedName>
</protein>
<dbReference type="InterPro" id="IPR003661">
    <property type="entry name" value="HisK_dim/P_dom"/>
</dbReference>
<dbReference type="RefSeq" id="WP_226934449.1">
    <property type="nucleotide sequence ID" value="NZ_JACDXX010000004.1"/>
</dbReference>
<dbReference type="InterPro" id="IPR013655">
    <property type="entry name" value="PAS_fold_3"/>
</dbReference>
<dbReference type="Pfam" id="PF08447">
    <property type="entry name" value="PAS_3"/>
    <property type="match status" value="1"/>
</dbReference>
<keyword evidence="4" id="KW-1003">Cell membrane</keyword>
<dbReference type="InterPro" id="IPR001610">
    <property type="entry name" value="PAC"/>
</dbReference>
<evidence type="ECO:0000256" key="7">
    <source>
        <dbReference type="ARBA" id="ARBA00022692"/>
    </source>
</evidence>
<dbReference type="Gene3D" id="1.10.287.130">
    <property type="match status" value="1"/>
</dbReference>
<organism evidence="17 18">
    <name type="scientific">Pseudogemmobacter faecipullorum</name>
    <dbReference type="NCBI Taxonomy" id="2755041"/>
    <lineage>
        <taxon>Bacteria</taxon>
        <taxon>Pseudomonadati</taxon>
        <taxon>Pseudomonadota</taxon>
        <taxon>Alphaproteobacteria</taxon>
        <taxon>Rhodobacterales</taxon>
        <taxon>Paracoccaceae</taxon>
        <taxon>Pseudogemmobacter</taxon>
    </lineage>
</organism>
<evidence type="ECO:0000313" key="18">
    <source>
        <dbReference type="Proteomes" id="UP001198571"/>
    </source>
</evidence>
<evidence type="ECO:0000256" key="5">
    <source>
        <dbReference type="ARBA" id="ARBA00022553"/>
    </source>
</evidence>
<keyword evidence="18" id="KW-1185">Reference proteome</keyword>
<keyword evidence="9" id="KW-0418">Kinase</keyword>
<evidence type="ECO:0000256" key="9">
    <source>
        <dbReference type="ARBA" id="ARBA00022777"/>
    </source>
</evidence>
<gene>
    <name evidence="17" type="ORF">H0485_05950</name>
</gene>
<dbReference type="InterPro" id="IPR035965">
    <property type="entry name" value="PAS-like_dom_sf"/>
</dbReference>
<dbReference type="SUPFAM" id="SSF55874">
    <property type="entry name" value="ATPase domain of HSP90 chaperone/DNA topoisomerase II/histidine kinase"/>
    <property type="match status" value="1"/>
</dbReference>
<dbReference type="InterPro" id="IPR050351">
    <property type="entry name" value="BphY/WalK/GraS-like"/>
</dbReference>
<keyword evidence="11 14" id="KW-1133">Transmembrane helix</keyword>
<dbReference type="NCBIfam" id="TIGR00229">
    <property type="entry name" value="sensory_box"/>
    <property type="match status" value="1"/>
</dbReference>
<dbReference type="SMART" id="SM00388">
    <property type="entry name" value="HisKA"/>
    <property type="match status" value="1"/>
</dbReference>
<evidence type="ECO:0000256" key="4">
    <source>
        <dbReference type="ARBA" id="ARBA00022475"/>
    </source>
</evidence>
<dbReference type="InterPro" id="IPR029151">
    <property type="entry name" value="Sensor-like_sf"/>
</dbReference>
<evidence type="ECO:0000256" key="2">
    <source>
        <dbReference type="ARBA" id="ARBA00004651"/>
    </source>
</evidence>
<dbReference type="PROSITE" id="PS50113">
    <property type="entry name" value="PAC"/>
    <property type="match status" value="1"/>
</dbReference>
<evidence type="ECO:0000256" key="6">
    <source>
        <dbReference type="ARBA" id="ARBA00022679"/>
    </source>
</evidence>
<keyword evidence="6" id="KW-0808">Transferase</keyword>
<dbReference type="CDD" id="cd00082">
    <property type="entry name" value="HisKA"/>
    <property type="match status" value="1"/>
</dbReference>
<keyword evidence="8" id="KW-0547">Nucleotide-binding</keyword>
<comment type="catalytic activity">
    <reaction evidence="1">
        <text>ATP + protein L-histidine = ADP + protein N-phospho-L-histidine.</text>
        <dbReference type="EC" id="2.7.13.3"/>
    </reaction>
</comment>
<keyword evidence="5" id="KW-0597">Phosphoprotein</keyword>
<evidence type="ECO:0000256" key="11">
    <source>
        <dbReference type="ARBA" id="ARBA00022989"/>
    </source>
</evidence>
<evidence type="ECO:0000256" key="10">
    <source>
        <dbReference type="ARBA" id="ARBA00022840"/>
    </source>
</evidence>
<dbReference type="Gene3D" id="3.30.565.10">
    <property type="entry name" value="Histidine kinase-like ATPase, C-terminal domain"/>
    <property type="match status" value="1"/>
</dbReference>
<dbReference type="InterPro" id="IPR004358">
    <property type="entry name" value="Sig_transdc_His_kin-like_C"/>
</dbReference>
<evidence type="ECO:0000256" key="12">
    <source>
        <dbReference type="ARBA" id="ARBA00023012"/>
    </source>
</evidence>
<evidence type="ECO:0000256" key="3">
    <source>
        <dbReference type="ARBA" id="ARBA00012438"/>
    </source>
</evidence>
<evidence type="ECO:0000259" key="15">
    <source>
        <dbReference type="PROSITE" id="PS50109"/>
    </source>
</evidence>
<dbReference type="InterPro" id="IPR033479">
    <property type="entry name" value="dCache_1"/>
</dbReference>
<proteinExistence type="predicted"/>
<evidence type="ECO:0000313" key="17">
    <source>
        <dbReference type="EMBL" id="MCB5409543.1"/>
    </source>
</evidence>
<evidence type="ECO:0000256" key="1">
    <source>
        <dbReference type="ARBA" id="ARBA00000085"/>
    </source>
</evidence>
<dbReference type="Pfam" id="PF02518">
    <property type="entry name" value="HATPase_c"/>
    <property type="match status" value="1"/>
</dbReference>
<feature type="domain" description="PAC" evidence="16">
    <location>
        <begin position="486"/>
        <end position="538"/>
    </location>
</feature>
<dbReference type="SUPFAM" id="SSF55785">
    <property type="entry name" value="PYP-like sensor domain (PAS domain)"/>
    <property type="match status" value="1"/>
</dbReference>
<keyword evidence="12" id="KW-0902">Two-component regulatory system</keyword>
<comment type="subcellular location">
    <subcellularLocation>
        <location evidence="2">Cell membrane</location>
        <topology evidence="2">Multi-pass membrane protein</topology>
    </subcellularLocation>
</comment>
<feature type="domain" description="Histidine kinase" evidence="15">
    <location>
        <begin position="558"/>
        <end position="771"/>
    </location>
</feature>
<dbReference type="CDD" id="cd00130">
    <property type="entry name" value="PAS"/>
    <property type="match status" value="1"/>
</dbReference>
<dbReference type="SUPFAM" id="SSF103190">
    <property type="entry name" value="Sensory domain-like"/>
    <property type="match status" value="1"/>
</dbReference>
<dbReference type="Gene3D" id="3.30.450.20">
    <property type="entry name" value="PAS domain"/>
    <property type="match status" value="2"/>
</dbReference>
<dbReference type="InterPro" id="IPR036097">
    <property type="entry name" value="HisK_dim/P_sf"/>
</dbReference>
<reference evidence="17 18" key="1">
    <citation type="submission" date="2020-07" db="EMBL/GenBank/DDBJ databases">
        <title>Pseudogemmobacter sp. nov., isolated from poultry manure in Taiwan.</title>
        <authorList>
            <person name="Lin S.-Y."/>
            <person name="Tang Y.-S."/>
            <person name="Young C.-C."/>
        </authorList>
    </citation>
    <scope>NUCLEOTIDE SEQUENCE [LARGE SCALE GENOMIC DNA]</scope>
    <source>
        <strain evidence="17 18">CC-YST710</strain>
    </source>
</reference>
<feature type="transmembrane region" description="Helical" evidence="14">
    <location>
        <begin position="341"/>
        <end position="362"/>
    </location>
</feature>
<accession>A0ABS8CK46</accession>
<dbReference type="SUPFAM" id="SSF47384">
    <property type="entry name" value="Homodimeric domain of signal transducing histidine kinase"/>
    <property type="match status" value="1"/>
</dbReference>
<evidence type="ECO:0000256" key="8">
    <source>
        <dbReference type="ARBA" id="ARBA00022741"/>
    </source>
</evidence>
<keyword evidence="13 14" id="KW-0472">Membrane</keyword>
<name>A0ABS8CK46_9RHOB</name>
<dbReference type="InterPro" id="IPR005467">
    <property type="entry name" value="His_kinase_dom"/>
</dbReference>
<dbReference type="CDD" id="cd12912">
    <property type="entry name" value="PDC2_MCP_like"/>
    <property type="match status" value="1"/>
</dbReference>
<comment type="caution">
    <text evidence="17">The sequence shown here is derived from an EMBL/GenBank/DDBJ whole genome shotgun (WGS) entry which is preliminary data.</text>
</comment>
<evidence type="ECO:0000259" key="16">
    <source>
        <dbReference type="PROSITE" id="PS50113"/>
    </source>
</evidence>
<dbReference type="InterPro" id="IPR000014">
    <property type="entry name" value="PAS"/>
</dbReference>
<keyword evidence="10" id="KW-0067">ATP-binding</keyword>
<dbReference type="Pfam" id="PF00512">
    <property type="entry name" value="HisKA"/>
    <property type="match status" value="1"/>
</dbReference>
<evidence type="ECO:0000256" key="13">
    <source>
        <dbReference type="ARBA" id="ARBA00023136"/>
    </source>
</evidence>
<dbReference type="CDD" id="cd12913">
    <property type="entry name" value="PDC1_MCP_like"/>
    <property type="match status" value="1"/>
</dbReference>
<dbReference type="InterPro" id="IPR003594">
    <property type="entry name" value="HATPase_dom"/>
</dbReference>
<dbReference type="PANTHER" id="PTHR42878:SF7">
    <property type="entry name" value="SENSOR HISTIDINE KINASE GLRK"/>
    <property type="match status" value="1"/>
</dbReference>
<dbReference type="Proteomes" id="UP001198571">
    <property type="component" value="Unassembled WGS sequence"/>
</dbReference>
<dbReference type="SMART" id="SM00086">
    <property type="entry name" value="PAC"/>
    <property type="match status" value="1"/>
</dbReference>
<dbReference type="PANTHER" id="PTHR42878">
    <property type="entry name" value="TWO-COMPONENT HISTIDINE KINASE"/>
    <property type="match status" value="1"/>
</dbReference>
<evidence type="ECO:0000256" key="14">
    <source>
        <dbReference type="SAM" id="Phobius"/>
    </source>
</evidence>
<sequence>MRLSLRLILACGLAGLQFLAVMAVVFSSYFSSERALIDHARDLLRDVGTHAIAHSKGFLSPAEGAAVLAARLAQNRVVASDDQFQLEQLLFQQLQIAPQFSGLYYGSEEGNFVFVMRSPGEAAPFRTKLISHSNGRREVRLIWRDNNFNEIARKVTPEDPYDPRERAWYQGARNEGRTIWADPYIFFSSQQPGITLSAPVKNGPEGIRGVVGVDIEIASISDFLANLKIGTHGKALIINQNGDVIAHPDKSLIRVSREDGTLRFPTIAEFEDPIARAAFAHLANGETGVEKVTASQFSFQGKVYVATLLPVISEKLPWTISVYAPEDDFTAVIKENRARNIYIAGAVALITAVIGLVLADYIHRPLRHFAAQSSRISAGDMLPEGPAPRTYFELEGANTALREQILARRGVESEYGQTFELAPRAMAQISPGEAAVIRANARFAELLGATSPLAVLGHQIGDVAHPEDLPAYRAAVASDGLPEGQTNHEMRWLRKDGRVIHVSMNAIVIRDATGLPRHSVLMVDDITAHKEREAEIARLNRDLSHLARGHTMGEMASGLAHELNQPLTAIAQNADTARLVLEQQRNADPELQELIGDIEREALRAGEIIRALRSFIRKDKSCSTGFDLANLADQTLRLVQAEATEAGVRISNLLPADLPAVLGNRTQIAQVLVNLLRNAIEALSAAPSAERMVSLSARRDGTMLRVSVEDNGPGISETISLFSQFETTKADGMGLGLSICRSLIQANQGELWHEGTGISGARFSFTLRLDPGGLERAEGIQGLAAASALATIDDTQNGTENV</sequence>
<dbReference type="InterPro" id="IPR000700">
    <property type="entry name" value="PAS-assoc_C"/>
</dbReference>